<keyword evidence="2 4" id="KW-0238">DNA-binding</keyword>
<feature type="DNA-binding region" description="H-T-H motif" evidence="4">
    <location>
        <begin position="66"/>
        <end position="85"/>
    </location>
</feature>
<accession>M5RQJ3</accession>
<keyword evidence="7" id="KW-1185">Reference proteome</keyword>
<comment type="caution">
    <text evidence="6">The sequence shown here is derived from an EMBL/GenBank/DDBJ whole genome shotgun (WGS) entry which is preliminary data.</text>
</comment>
<dbReference type="GO" id="GO:0003677">
    <property type="term" value="F:DNA binding"/>
    <property type="evidence" value="ECO:0007669"/>
    <property type="project" value="UniProtKB-UniRule"/>
</dbReference>
<evidence type="ECO:0000313" key="7">
    <source>
        <dbReference type="Proteomes" id="UP000011991"/>
    </source>
</evidence>
<evidence type="ECO:0000313" key="6">
    <source>
        <dbReference type="EMBL" id="EMI21608.1"/>
    </source>
</evidence>
<dbReference type="PANTHER" id="PTHR47506">
    <property type="entry name" value="TRANSCRIPTIONAL REGULATORY PROTEIN"/>
    <property type="match status" value="1"/>
</dbReference>
<proteinExistence type="predicted"/>
<protein>
    <submittedName>
        <fullName evidence="6">TetR family transcriptional regulator</fullName>
    </submittedName>
</protein>
<dbReference type="PROSITE" id="PS50977">
    <property type="entry name" value="HTH_TETR_2"/>
    <property type="match status" value="1"/>
</dbReference>
<dbReference type="EMBL" id="ANOG01000220">
    <property type="protein sequence ID" value="EMI21608.1"/>
    <property type="molecule type" value="Genomic_DNA"/>
</dbReference>
<gene>
    <name evidence="6" type="ORF">RMSM_01467</name>
</gene>
<keyword evidence="3" id="KW-0804">Transcription</keyword>
<sequence>MQKTQTTYPAQKVSDGFFQSTLIAVAYRPTGRYCLGMPNTKPLETTTRILDSVMQLILHGGLPAVTLSAVCRKAGISKGGLVHHFPTKEALVEAFLQQSVRDYLDLIQQAAAPHSPGVGKQANAVLDLFFGEPLDDERAESEPVEGEPDASRDCPAVMVALIQGGGCDSLVDEVYQTLFDLMRSDGLSRDLADLILVTLDGIWLRSMITANESMIPRMKRIRSKLNQLIASELAKKTNLHSNTNEQT</sequence>
<dbReference type="RefSeq" id="WP_008693330.1">
    <property type="nucleotide sequence ID" value="NZ_ANOG01000220.1"/>
</dbReference>
<dbReference type="InterPro" id="IPR001647">
    <property type="entry name" value="HTH_TetR"/>
</dbReference>
<name>M5RQJ3_9BACT</name>
<keyword evidence="1" id="KW-0805">Transcription regulation</keyword>
<evidence type="ECO:0000259" key="5">
    <source>
        <dbReference type="PROSITE" id="PS50977"/>
    </source>
</evidence>
<dbReference type="SUPFAM" id="SSF46689">
    <property type="entry name" value="Homeodomain-like"/>
    <property type="match status" value="1"/>
</dbReference>
<dbReference type="PANTHER" id="PTHR47506:SF6">
    <property type="entry name" value="HTH-TYPE TRANSCRIPTIONAL REPRESSOR NEMR"/>
    <property type="match status" value="1"/>
</dbReference>
<dbReference type="Pfam" id="PF00440">
    <property type="entry name" value="TetR_N"/>
    <property type="match status" value="1"/>
</dbReference>
<dbReference type="Gene3D" id="1.10.357.10">
    <property type="entry name" value="Tetracycline Repressor, domain 2"/>
    <property type="match status" value="1"/>
</dbReference>
<dbReference type="InterPro" id="IPR009057">
    <property type="entry name" value="Homeodomain-like_sf"/>
</dbReference>
<dbReference type="PRINTS" id="PR00455">
    <property type="entry name" value="HTHTETR"/>
</dbReference>
<dbReference type="Proteomes" id="UP000011991">
    <property type="component" value="Unassembled WGS sequence"/>
</dbReference>
<dbReference type="AlphaFoldDB" id="M5RQJ3"/>
<dbReference type="PATRIC" id="fig|1265738.3.peg.1457"/>
<evidence type="ECO:0000256" key="3">
    <source>
        <dbReference type="ARBA" id="ARBA00023163"/>
    </source>
</evidence>
<feature type="domain" description="HTH tetR-type" evidence="5">
    <location>
        <begin position="43"/>
        <end position="103"/>
    </location>
</feature>
<reference evidence="6 7" key="1">
    <citation type="journal article" date="2013" name="Mar. Genomics">
        <title>Expression of sulfatases in Rhodopirellula baltica and the diversity of sulfatases in the genus Rhodopirellula.</title>
        <authorList>
            <person name="Wegner C.E."/>
            <person name="Richter-Heitmann T."/>
            <person name="Klindworth A."/>
            <person name="Klockow C."/>
            <person name="Richter M."/>
            <person name="Achstetter T."/>
            <person name="Glockner F.O."/>
            <person name="Harder J."/>
        </authorList>
    </citation>
    <scope>NUCLEOTIDE SEQUENCE [LARGE SCALE GENOMIC DNA]</scope>
    <source>
        <strain evidence="6 7">SM1</strain>
    </source>
</reference>
<evidence type="ECO:0000256" key="2">
    <source>
        <dbReference type="ARBA" id="ARBA00023125"/>
    </source>
</evidence>
<organism evidence="6 7">
    <name type="scientific">Rhodopirellula maiorica SM1</name>
    <dbReference type="NCBI Taxonomy" id="1265738"/>
    <lineage>
        <taxon>Bacteria</taxon>
        <taxon>Pseudomonadati</taxon>
        <taxon>Planctomycetota</taxon>
        <taxon>Planctomycetia</taxon>
        <taxon>Pirellulales</taxon>
        <taxon>Pirellulaceae</taxon>
        <taxon>Novipirellula</taxon>
    </lineage>
</organism>
<evidence type="ECO:0000256" key="4">
    <source>
        <dbReference type="PROSITE-ProRule" id="PRU00335"/>
    </source>
</evidence>
<evidence type="ECO:0000256" key="1">
    <source>
        <dbReference type="ARBA" id="ARBA00023015"/>
    </source>
</evidence>